<dbReference type="Pfam" id="PF13148">
    <property type="entry name" value="DUF3987"/>
    <property type="match status" value="1"/>
</dbReference>
<name>A0A2S7UCQ8_9FLAO</name>
<accession>A0A2S7UCQ8</accession>
<proteinExistence type="predicted"/>
<dbReference type="RefSeq" id="WP_105071486.1">
    <property type="nucleotide sequence ID" value="NZ_MTPW01000001.1"/>
</dbReference>
<dbReference type="AlphaFoldDB" id="A0A2S7UCQ8"/>
<organism evidence="3 4">
    <name type="scientific">Nonlabens arenilitoris</name>
    <dbReference type="NCBI Taxonomy" id="1217969"/>
    <lineage>
        <taxon>Bacteria</taxon>
        <taxon>Pseudomonadati</taxon>
        <taxon>Bacteroidota</taxon>
        <taxon>Flavobacteriia</taxon>
        <taxon>Flavobacteriales</taxon>
        <taxon>Flavobacteriaceae</taxon>
        <taxon>Nonlabens</taxon>
    </lineage>
</organism>
<evidence type="ECO:0000259" key="1">
    <source>
        <dbReference type="Pfam" id="PF08708"/>
    </source>
</evidence>
<dbReference type="Pfam" id="PF08708">
    <property type="entry name" value="PriCT_1"/>
    <property type="match status" value="1"/>
</dbReference>
<dbReference type="InterPro" id="IPR025048">
    <property type="entry name" value="DUF3987"/>
</dbReference>
<dbReference type="Proteomes" id="UP000239747">
    <property type="component" value="Unassembled WGS sequence"/>
</dbReference>
<dbReference type="EMBL" id="MTPW01000001">
    <property type="protein sequence ID" value="PQJ32407.1"/>
    <property type="molecule type" value="Genomic_DNA"/>
</dbReference>
<protein>
    <submittedName>
        <fullName evidence="3">Uncharacterized protein</fullName>
    </submittedName>
</protein>
<dbReference type="InterPro" id="IPR014907">
    <property type="entry name" value="BT4734-like_N"/>
</dbReference>
<reference evidence="3 4" key="1">
    <citation type="submission" date="2017-01" db="EMBL/GenBank/DDBJ databases">
        <title>Trade-off between light-utilization and light-protection in marine flavobacteria.</title>
        <authorList>
            <person name="Kumagai Y."/>
            <person name="Yoshizawa S."/>
            <person name="Kogure K."/>
            <person name="Iwasaki W."/>
        </authorList>
    </citation>
    <scope>NUCLEOTIDE SEQUENCE [LARGE SCALE GENOMIC DNA]</scope>
    <source>
        <strain evidence="3 4">KCTC 32109</strain>
    </source>
</reference>
<comment type="caution">
    <text evidence="3">The sequence shown here is derived from an EMBL/GenBank/DDBJ whole genome shotgun (WGS) entry which is preliminary data.</text>
</comment>
<evidence type="ECO:0000313" key="4">
    <source>
        <dbReference type="Proteomes" id="UP000239747"/>
    </source>
</evidence>
<evidence type="ECO:0000259" key="2">
    <source>
        <dbReference type="Pfam" id="PF08800"/>
    </source>
</evidence>
<evidence type="ECO:0000313" key="3">
    <source>
        <dbReference type="EMBL" id="PQJ32407.1"/>
    </source>
</evidence>
<feature type="domain" description="Primase C-terminal 1" evidence="1">
    <location>
        <begin position="236"/>
        <end position="289"/>
    </location>
</feature>
<dbReference type="InterPro" id="IPR014820">
    <property type="entry name" value="PriCT_1"/>
</dbReference>
<sequence length="761" mass="86348">MENNHINTSKMASSTIYKNFNQPIENKALLLIVKDVIEGKYKEPIEAIRMAIGMGKPERADQFKKELVAFTPSATFEGGRKMEYFKKYSGFVHLDFDKLEPEELQEAKQKIQSIPFTFACFTSPSGNGLKVFIEVDTTKEQHKTAYAQVQAFYEKEVGIEADPKCKDITRLCFVSYDSNGYKNIQNEKFKVKTETVLKPITPTTPKTVVTQNLSNNENSNSSEIFTECISFTENKESYAEGNRNNFIYQLACNCNRRGIVYDDTLHHILNTYDLNQDEIKASVKSAYDNNAMQFASYPSQKQIAQSNEIVNNEDYLKNTPTFDEQLFDNLPEVLRKGTMAFTDPRERDVFFTGALSILSGCLPNVSGVYAQQTVFPNLFSFIIAPAASGKGALKFAKILADPYQESVLEQSNQDKSIYEAELAQYKVEQRNRKKDDTETPEEPVKPPFKVVFIPANTSYAAILQHIQQNEGKGIICETEADSMGAVFKQDWGGYSDMLRKAFHSETISVSRKTDNEYVIIKEPKISVALSGTPGQVANIIASAEDGLFSRFLFYTFKVEQLWKDVSPFGNTLNLNDHFEALSQNVLEMIHFLEANPTQIHLSKEQWQTVNYTGQQWLTEVTTFTAEEAGSVVKRLGLILYRICMILSTLRKFDNGDCTENVTCTDEDFEMALLIANVYLQHSLLMYNNLPKKEETGVFKGANNKKQFFEALPQNFKREEAIIIGKKYQLKDRSIDNLLKSLLGSHLTQPSYGHYQKIISSL</sequence>
<gene>
    <name evidence="3" type="ORF">BST92_10930</name>
</gene>
<dbReference type="Pfam" id="PF08800">
    <property type="entry name" value="BT4734-like_N"/>
    <property type="match status" value="1"/>
</dbReference>
<keyword evidence="4" id="KW-1185">Reference proteome</keyword>
<feature type="domain" description="BT4734-like N-terminal" evidence="2">
    <location>
        <begin position="63"/>
        <end position="179"/>
    </location>
</feature>
<dbReference type="OrthoDB" id="1522635at2"/>